<evidence type="ECO:0000256" key="5">
    <source>
        <dbReference type="ARBA" id="ARBA00022840"/>
    </source>
</evidence>
<comment type="similarity">
    <text evidence="1">Belongs to the DNA2/NAM7 helicase family.</text>
</comment>
<evidence type="ECO:0000256" key="3">
    <source>
        <dbReference type="ARBA" id="ARBA00022801"/>
    </source>
</evidence>
<dbReference type="STRING" id="1123243.SAMN02745190_01442"/>
<dbReference type="GO" id="GO:0043139">
    <property type="term" value="F:5'-3' DNA helicase activity"/>
    <property type="evidence" value="ECO:0007669"/>
    <property type="project" value="TreeGrafter"/>
</dbReference>
<evidence type="ECO:0000313" key="9">
    <source>
        <dbReference type="Proteomes" id="UP000184404"/>
    </source>
</evidence>
<evidence type="ECO:0000256" key="6">
    <source>
        <dbReference type="SAM" id="Coils"/>
    </source>
</evidence>
<dbReference type="OrthoDB" id="9757917at2"/>
<dbReference type="Pfam" id="PF13086">
    <property type="entry name" value="AAA_11"/>
    <property type="match status" value="2"/>
</dbReference>
<reference evidence="8 9" key="1">
    <citation type="submission" date="2016-11" db="EMBL/GenBank/DDBJ databases">
        <authorList>
            <person name="Jaros S."/>
            <person name="Januszkiewicz K."/>
            <person name="Wedrychowicz H."/>
        </authorList>
    </citation>
    <scope>NUCLEOTIDE SEQUENCE [LARGE SCALE GENOMIC DNA]</scope>
    <source>
        <strain evidence="8 9">DSM 10502</strain>
    </source>
</reference>
<dbReference type="SMART" id="SM00382">
    <property type="entry name" value="AAA"/>
    <property type="match status" value="1"/>
</dbReference>
<evidence type="ECO:0000256" key="2">
    <source>
        <dbReference type="ARBA" id="ARBA00022741"/>
    </source>
</evidence>
<dbReference type="InterPro" id="IPR003593">
    <property type="entry name" value="AAA+_ATPase"/>
</dbReference>
<keyword evidence="6" id="KW-0175">Coiled coil</keyword>
<feature type="coiled-coil region" evidence="6">
    <location>
        <begin position="535"/>
        <end position="576"/>
    </location>
</feature>
<keyword evidence="3" id="KW-0378">Hydrolase</keyword>
<keyword evidence="5" id="KW-0067">ATP-binding</keyword>
<dbReference type="GO" id="GO:0005524">
    <property type="term" value="F:ATP binding"/>
    <property type="evidence" value="ECO:0007669"/>
    <property type="project" value="UniProtKB-KW"/>
</dbReference>
<keyword evidence="9" id="KW-1185">Reference proteome</keyword>
<dbReference type="CDD" id="cd17934">
    <property type="entry name" value="DEXXQc_Upf1-like"/>
    <property type="match status" value="1"/>
</dbReference>
<dbReference type="PANTHER" id="PTHR43788">
    <property type="entry name" value="DNA2/NAM7 HELICASE FAMILY MEMBER"/>
    <property type="match status" value="1"/>
</dbReference>
<dbReference type="RefSeq" id="WP_072935541.1">
    <property type="nucleotide sequence ID" value="NZ_FQUG01000005.1"/>
</dbReference>
<evidence type="ECO:0000256" key="4">
    <source>
        <dbReference type="ARBA" id="ARBA00022806"/>
    </source>
</evidence>
<dbReference type="Proteomes" id="UP000184404">
    <property type="component" value="Unassembled WGS sequence"/>
</dbReference>
<feature type="coiled-coil region" evidence="6">
    <location>
        <begin position="784"/>
        <end position="818"/>
    </location>
</feature>
<dbReference type="EMBL" id="FQUG01000005">
    <property type="protein sequence ID" value="SHE91412.1"/>
    <property type="molecule type" value="Genomic_DNA"/>
</dbReference>
<gene>
    <name evidence="8" type="ORF">SAMN02745190_01442</name>
</gene>
<dbReference type="CDD" id="cd18808">
    <property type="entry name" value="SF1_C_Upf1"/>
    <property type="match status" value="1"/>
</dbReference>
<dbReference type="AlphaFoldDB" id="A0A1M4XDS4"/>
<dbReference type="InterPro" id="IPR050534">
    <property type="entry name" value="Coronavir_polyprotein_1ab"/>
</dbReference>
<name>A0A1M4XDS4_9FIRM</name>
<dbReference type="SUPFAM" id="SSF52540">
    <property type="entry name" value="P-loop containing nucleoside triphosphate hydrolases"/>
    <property type="match status" value="1"/>
</dbReference>
<protein>
    <submittedName>
        <fullName evidence="8">AAA domain-containing protein</fullName>
    </submittedName>
</protein>
<keyword evidence="4" id="KW-0347">Helicase</keyword>
<sequence>MAIDDVEYNSGISSYKEETRPLCIKTHSRPSNNRYDQLEYNKGSLLKKYPRFGMKDFVATDFFDEIIKKIFIDGIAKDTFVRNYTFDGSKSLKLAIRYKRGPQDYLSNILPDNKTLLFKGYVSGNYFIVDGVSEQYNEELLPYEVECRIARYDDESRVSGAGGNFLYDLADAAASLNEHTKQRLQEWKDYIEWRRTIVQKRMHGVRYTSVESKDGNLAFTLQFPDKDSYDVEAKWLKRGELAAYDGKEYSDEDGNFVYNEERHRWNEKFEPVGSQIRRLSKEGREVNGHYEIELVYAVPDNDEIDEMTDEEREEYVQNQLLPRYSSIGFLAPLVIKDLSLFKRLDRAVSDLQQDRDCRSPNMAMWIFDVTRARLPQPQDRQEWEKRVGDNWLNTSVADNPDQREAIFKMLEAPDLCLIQGPPGTGKTTVIAEAIYQLARQGNRVLLASQSHDAVDNALDRLANRSEIRAIRLSERDRDRDEERSKFGSSKALSTYYGTLRQAVTDRFLAQWNKNRQDYNDCERELRDIQHVTADLEYLNHKLTEQSQNLEDYRRSLSTAESTLQKMVEENSEHENTKRQYMNFKGMAERNEISGGDFYIPSAMGDVVAPLFWQLIRNAAEQGIMLASSVSEDVIRREPTLSISRIATSCGVLFALREKLSVAAQNATTDADIAKLKMQDIDEQIRKITDQLAEVDDAGIRKELKDKRNGLREEKEKLGESGAFVLSPEELTLFDEERKAKIQSAEGQAQMVQLLSNVETAYQNAIQESLSRMSEVIESYQPQDVEPLLEQVKSHKGQIKQLKEEMQRKREEIAAKEKLGETLSDKYRCERSEIESHIEAEMSRLDEEWNRDASIRQVWQGTLERFAERLGDSKTAKYDKEYHEDIYISSCNVVGITCTANMRDLDEKFPDFDVVIIDEVSKATPPELLPPLMRARKTILVGDHRQLPPVFNEYEKSYNELLEEINAETDEDDDNAAEMVLREEDLNKYRTMVTSSLFREYFEQGDERIKHSLLTQYRMHSDIQKVINRFYDGKLESGVMEDENRTKAHGLKVTTDKGESFLRPDSHAYWVDSSRLQGKLMEQSRYQGSTSLHNIFERHIILSMLSKINDAYAAMGQSGVTVGVISFYGSQVGDLRKAVKDMRSRGKLKALKVDVNTVDRFQGKEKQIIITSLVCNTKRGNASRHVAAFERINVAFSRAQNLLIIVGARELYSGLAVPIPRMDTGEIRSARIYQNIIDDIARNGALIAGETLIASEDAQAIMEEYDKEAKER</sequence>
<organism evidence="8 9">
    <name type="scientific">Schwartzia succinivorans DSM 10502</name>
    <dbReference type="NCBI Taxonomy" id="1123243"/>
    <lineage>
        <taxon>Bacteria</taxon>
        <taxon>Bacillati</taxon>
        <taxon>Bacillota</taxon>
        <taxon>Negativicutes</taxon>
        <taxon>Selenomonadales</taxon>
        <taxon>Selenomonadaceae</taxon>
        <taxon>Schwartzia</taxon>
    </lineage>
</organism>
<dbReference type="Pfam" id="PF13087">
    <property type="entry name" value="AAA_12"/>
    <property type="match status" value="1"/>
</dbReference>
<proteinExistence type="inferred from homology"/>
<dbReference type="Gene3D" id="3.40.50.300">
    <property type="entry name" value="P-loop containing nucleotide triphosphate hydrolases"/>
    <property type="match status" value="3"/>
</dbReference>
<dbReference type="InterPro" id="IPR047187">
    <property type="entry name" value="SF1_C_Upf1"/>
</dbReference>
<dbReference type="PANTHER" id="PTHR43788:SF8">
    <property type="entry name" value="DNA-BINDING PROTEIN SMUBP-2"/>
    <property type="match status" value="1"/>
</dbReference>
<accession>A0A1M4XDS4</accession>
<evidence type="ECO:0000313" key="8">
    <source>
        <dbReference type="EMBL" id="SHE91412.1"/>
    </source>
</evidence>
<dbReference type="InterPro" id="IPR041679">
    <property type="entry name" value="DNA2/NAM7-like_C"/>
</dbReference>
<dbReference type="InterPro" id="IPR041677">
    <property type="entry name" value="DNA2/NAM7_AAA_11"/>
</dbReference>
<dbReference type="InterPro" id="IPR027417">
    <property type="entry name" value="P-loop_NTPase"/>
</dbReference>
<dbReference type="GO" id="GO:0016787">
    <property type="term" value="F:hydrolase activity"/>
    <property type="evidence" value="ECO:0007669"/>
    <property type="project" value="UniProtKB-KW"/>
</dbReference>
<keyword evidence="2" id="KW-0547">Nucleotide-binding</keyword>
<evidence type="ECO:0000256" key="1">
    <source>
        <dbReference type="ARBA" id="ARBA00007913"/>
    </source>
</evidence>
<feature type="domain" description="AAA+ ATPase" evidence="7">
    <location>
        <begin position="412"/>
        <end position="1197"/>
    </location>
</feature>
<feature type="coiled-coil region" evidence="6">
    <location>
        <begin position="670"/>
        <end position="720"/>
    </location>
</feature>
<evidence type="ECO:0000259" key="7">
    <source>
        <dbReference type="SMART" id="SM00382"/>
    </source>
</evidence>